<dbReference type="SUPFAM" id="SSF64182">
    <property type="entry name" value="DHH phosphoesterases"/>
    <property type="match status" value="1"/>
</dbReference>
<feature type="binding site" evidence="2">
    <location>
        <position position="358"/>
    </location>
    <ligand>
        <name>Mn(2+)</name>
        <dbReference type="ChEBI" id="CHEBI:29035"/>
        <label>1</label>
    </ligand>
</feature>
<dbReference type="KEGG" id="mas:Mahau_2622"/>
<feature type="transmembrane region" description="Helical" evidence="3">
    <location>
        <begin position="35"/>
        <end position="51"/>
    </location>
</feature>
<dbReference type="Gene3D" id="3.30.450.20">
    <property type="entry name" value="PAS domain"/>
    <property type="match status" value="1"/>
</dbReference>
<dbReference type="Pfam" id="PF24898">
    <property type="entry name" value="GGDEF_GdpP"/>
    <property type="match status" value="1"/>
</dbReference>
<comment type="function">
    <text evidence="1">Has phosphodiesterase (PDE) activity against cyclic-di-AMP (c-di-AMP).</text>
</comment>
<feature type="binding site" evidence="2">
    <location>
        <position position="431"/>
    </location>
    <ligand>
        <name>Mn(2+)</name>
        <dbReference type="ChEBI" id="CHEBI:29035"/>
        <label>1</label>
    </ligand>
</feature>
<dbReference type="Gene3D" id="3.10.310.30">
    <property type="match status" value="1"/>
</dbReference>
<name>F3ZYJ4_MAHA5</name>
<dbReference type="Proteomes" id="UP000008457">
    <property type="component" value="Chromosome"/>
</dbReference>
<feature type="binding site" evidence="2">
    <location>
        <position position="362"/>
    </location>
    <ligand>
        <name>Mn(2+)</name>
        <dbReference type="ChEBI" id="CHEBI:29035"/>
        <label>1</label>
    </ligand>
</feature>
<dbReference type="RefSeq" id="WP_013782185.1">
    <property type="nucleotide sequence ID" value="NC_015520.1"/>
</dbReference>
<reference evidence="6" key="1">
    <citation type="submission" date="2010-11" db="EMBL/GenBank/DDBJ databases">
        <title>The complete genome of Mahella australiensis DSM 15567.</title>
        <authorList>
            <consortium name="US DOE Joint Genome Institute (JGI-PGF)"/>
            <person name="Lucas S."/>
            <person name="Copeland A."/>
            <person name="Lapidus A."/>
            <person name="Bruce D."/>
            <person name="Goodwin L."/>
            <person name="Pitluck S."/>
            <person name="Kyrpides N."/>
            <person name="Mavromatis K."/>
            <person name="Pagani I."/>
            <person name="Ivanova N."/>
            <person name="Teshima H."/>
            <person name="Brettin T."/>
            <person name="Detter J.C."/>
            <person name="Han C."/>
            <person name="Tapia R."/>
            <person name="Land M."/>
            <person name="Hauser L."/>
            <person name="Markowitz V."/>
            <person name="Cheng J.-F."/>
            <person name="Hugenholtz P."/>
            <person name="Woyke T."/>
            <person name="Wu D."/>
            <person name="Spring S."/>
            <person name="Pukall R."/>
            <person name="Steenblock K."/>
            <person name="Schneider S."/>
            <person name="Klenk H.-P."/>
            <person name="Eisen J.A."/>
        </authorList>
    </citation>
    <scope>NUCLEOTIDE SEQUENCE [LARGE SCALE GENOMIC DNA]</scope>
    <source>
        <strain evidence="6">DSM 15567 / CIP 107919 / 50-1 BON</strain>
    </source>
</reference>
<dbReference type="GO" id="GO:0005886">
    <property type="term" value="C:plasma membrane"/>
    <property type="evidence" value="ECO:0007669"/>
    <property type="project" value="UniProtKB-SubCell"/>
</dbReference>
<keyword evidence="6" id="KW-1185">Reference proteome</keyword>
<dbReference type="GO" id="GO:0106409">
    <property type="term" value="F:cyclic-di-AMP phosphodiesterase activity"/>
    <property type="evidence" value="ECO:0007669"/>
    <property type="project" value="RHEA"/>
</dbReference>
<dbReference type="OrthoDB" id="9759476at2"/>
<dbReference type="EMBL" id="CP002360">
    <property type="protein sequence ID" value="AEE97762.1"/>
    <property type="molecule type" value="Genomic_DNA"/>
</dbReference>
<dbReference type="GO" id="GO:0016787">
    <property type="term" value="F:hydrolase activity"/>
    <property type="evidence" value="ECO:0007669"/>
    <property type="project" value="UniProtKB-UniRule"/>
</dbReference>
<keyword evidence="2" id="KW-0464">Manganese</keyword>
<dbReference type="AlphaFoldDB" id="F3ZYJ4"/>
<comment type="cofactor">
    <cofactor evidence="2">
        <name>Mn(2+)</name>
        <dbReference type="ChEBI" id="CHEBI:29035"/>
    </cofactor>
    <text evidence="2">For phosphodiesterase activity, probably binds 2 Mn(2+) per subunit.</text>
</comment>
<comment type="catalytic activity">
    <reaction evidence="1">
        <text>3',3'-c-di-AMP + H2O = 5'-O-phosphonoadenylyl-(3'-&gt;5')-adenosine + H(+)</text>
        <dbReference type="Rhea" id="RHEA:54420"/>
        <dbReference type="ChEBI" id="CHEBI:15377"/>
        <dbReference type="ChEBI" id="CHEBI:15378"/>
        <dbReference type="ChEBI" id="CHEBI:71500"/>
        <dbReference type="ChEBI" id="CHEBI:138171"/>
    </reaction>
</comment>
<dbReference type="PANTHER" id="PTHR47618:SF2">
    <property type="entry name" value="CYCLIC-DI-AMP PHOSPHODIESTERASE GDPP"/>
    <property type="match status" value="1"/>
</dbReference>
<evidence type="ECO:0000313" key="6">
    <source>
        <dbReference type="Proteomes" id="UP000008457"/>
    </source>
</evidence>
<dbReference type="InterPro" id="IPR000160">
    <property type="entry name" value="GGDEF_dom"/>
</dbReference>
<dbReference type="HOGENOM" id="CLU_018278_0_0_9"/>
<keyword evidence="1 3" id="KW-0472">Membrane</keyword>
<keyword evidence="1" id="KW-1003">Cell membrane</keyword>
<dbReference type="FunFam" id="3.90.1640.10:FF:000002">
    <property type="entry name" value="Cyclic-di-AMP phosphodiesterase"/>
    <property type="match status" value="1"/>
</dbReference>
<evidence type="ECO:0000256" key="3">
    <source>
        <dbReference type="SAM" id="Phobius"/>
    </source>
</evidence>
<comment type="similarity">
    <text evidence="1">Belongs to the GdpP/PdeA phosphodiesterase family.</text>
</comment>
<proteinExistence type="inferred from homology"/>
<feature type="domain" description="GGDEF" evidence="4">
    <location>
        <begin position="187"/>
        <end position="315"/>
    </location>
</feature>
<dbReference type="STRING" id="697281.Mahau_2622"/>
<dbReference type="PIRSF" id="PIRSF026583">
    <property type="entry name" value="YybT"/>
    <property type="match status" value="1"/>
</dbReference>
<dbReference type="PANTHER" id="PTHR47618">
    <property type="entry name" value="BIFUNCTIONAL OLIGORIBONUCLEASE AND PAP PHOSPHATASE NRNA"/>
    <property type="match status" value="1"/>
</dbReference>
<dbReference type="EC" id="3.1.4.-" evidence="1"/>
<protein>
    <recommendedName>
        <fullName evidence="1">Cyclic-di-AMP phosphodiesterase</fullName>
        <ecNumber evidence="1">3.1.4.-</ecNumber>
    </recommendedName>
</protein>
<dbReference type="InterPro" id="IPR003156">
    <property type="entry name" value="DHHA1_dom"/>
</dbReference>
<dbReference type="Gene3D" id="3.90.1640.10">
    <property type="entry name" value="inorganic pyrophosphatase (n-terminal core)"/>
    <property type="match status" value="1"/>
</dbReference>
<dbReference type="InterPro" id="IPR001667">
    <property type="entry name" value="DDH_dom"/>
</dbReference>
<keyword evidence="2" id="KW-0479">Metal-binding</keyword>
<evidence type="ECO:0000256" key="1">
    <source>
        <dbReference type="PIRNR" id="PIRNR026583"/>
    </source>
</evidence>
<feature type="transmembrane region" description="Helical" evidence="3">
    <location>
        <begin position="12"/>
        <end position="29"/>
    </location>
</feature>
<dbReference type="InterPro" id="IPR051319">
    <property type="entry name" value="Oligoribo/pAp-PDE_c-di-AMP_PDE"/>
</dbReference>
<dbReference type="GO" id="GO:0003676">
    <property type="term" value="F:nucleic acid binding"/>
    <property type="evidence" value="ECO:0007669"/>
    <property type="project" value="UniProtKB-UniRule"/>
</dbReference>
<dbReference type="InterPro" id="IPR038763">
    <property type="entry name" value="DHH_sf"/>
</dbReference>
<dbReference type="eggNOG" id="COG3887">
    <property type="taxonomic scope" value="Bacteria"/>
</dbReference>
<keyword evidence="1" id="KW-0378">Hydrolase</keyword>
<organism evidence="5 6">
    <name type="scientific">Mahella australiensis (strain DSM 15567 / CIP 107919 / 50-1 BON)</name>
    <dbReference type="NCBI Taxonomy" id="697281"/>
    <lineage>
        <taxon>Bacteria</taxon>
        <taxon>Bacillati</taxon>
        <taxon>Bacillota</taxon>
        <taxon>Clostridia</taxon>
        <taxon>Thermoanaerobacterales</taxon>
        <taxon>Thermoanaerobacterales Family IV. Incertae Sedis</taxon>
        <taxon>Mahella</taxon>
    </lineage>
</organism>
<evidence type="ECO:0000256" key="2">
    <source>
        <dbReference type="PIRSR" id="PIRSR026583-50"/>
    </source>
</evidence>
<feature type="binding site" evidence="2">
    <location>
        <position position="364"/>
    </location>
    <ligand>
        <name>Mn(2+)</name>
        <dbReference type="ChEBI" id="CHEBI:29035"/>
        <label>2</label>
    </ligand>
</feature>
<accession>F3ZYJ4</accession>
<dbReference type="GO" id="GO:0046872">
    <property type="term" value="F:metal ion binding"/>
    <property type="evidence" value="ECO:0007669"/>
    <property type="project" value="UniProtKB-KW"/>
</dbReference>
<dbReference type="Pfam" id="PF01368">
    <property type="entry name" value="DHH"/>
    <property type="match status" value="1"/>
</dbReference>
<gene>
    <name evidence="5" type="ordered locus">Mahau_2622</name>
</gene>
<reference evidence="5 6" key="2">
    <citation type="journal article" date="2011" name="Stand. Genomic Sci.">
        <title>Complete genome sequence of Mahella australiensis type strain (50-1 BON).</title>
        <authorList>
            <person name="Sikorski J."/>
            <person name="Teshima H."/>
            <person name="Nolan M."/>
            <person name="Lucas S."/>
            <person name="Hammon N."/>
            <person name="Deshpande S."/>
            <person name="Cheng J.F."/>
            <person name="Pitluck S."/>
            <person name="Liolios K."/>
            <person name="Pagani I."/>
            <person name="Ivanova N."/>
            <person name="Huntemann M."/>
            <person name="Mavromatis K."/>
            <person name="Ovchinikova G."/>
            <person name="Pati A."/>
            <person name="Tapia R."/>
            <person name="Han C."/>
            <person name="Goodwin L."/>
            <person name="Chen A."/>
            <person name="Palaniappan K."/>
            <person name="Land M."/>
            <person name="Hauser L."/>
            <person name="Ngatchou-Djao O.D."/>
            <person name="Rohde M."/>
            <person name="Pukall R."/>
            <person name="Spring S."/>
            <person name="Abt B."/>
            <person name="Goker M."/>
            <person name="Detter J.C."/>
            <person name="Woyke T."/>
            <person name="Bristow J."/>
            <person name="Markowitz V."/>
            <person name="Hugenholtz P."/>
            <person name="Eisen J.A."/>
            <person name="Kyrpides N.C."/>
            <person name="Klenk H.P."/>
            <person name="Lapidus A."/>
        </authorList>
    </citation>
    <scope>NUCLEOTIDE SEQUENCE [LARGE SCALE GENOMIC DNA]</scope>
    <source>
        <strain evidence="6">DSM 15567 / CIP 107919 / 50-1 BON</strain>
    </source>
</reference>
<keyword evidence="3" id="KW-0812">Transmembrane</keyword>
<sequence length="668" mass="75152">MKNRWNKWLEIPELNIYLLIILALSLILMLYDRQVGVIALAMTLLLVLYNWHSSRRRNMRWSEYIEGLSKDMNWAAKKAVLSVPLPMLTMEMDGTVIWYNKHMGQLFKGLRLMGENISFYVPELDVKKLTVDEQTHVCRVVWKDRHYDVMYYVTQRGDREDSDKTVLMLYWIDVTDYALLQQNYAAKQPVVGLVYVDNYEEVMASAEEANRPAIAAEVDKVITEWIASLNSAWCKYERDKYMLVFEHSQLEELERKRFDILDSIREIAISNRLAPTLSIGIGIDGESYAEEMAMARNAIDLALGRGGDQAVIRDREKFYFYGGKNRTVEKTSKVKSRVIAHALRGLMEPASKILIMSHELADFDSIGAAIGIWRGAANVGKKAHIVLDRGNPSIGTLLEEIKQHEEYADMLISSEQALDMVSADALVIVVDIQRASYTECPELLESGTKIVVIDHHRRPPDSIENPTLAYLEPYASSTCEMVTEILQYISDKIRVEPLEAKALLAGIMVDTKNFAFKTGVRTFEAASLLRRMGADPTAVRQLFQDDFNTFTARAKAVTQAKIEFPGIAISVCPDELDGSNIIAAQAADTLINIKGIHTSFVLMPVNDAVYISGRSMGDVNVQLILEKLGGGGHLTMAGAQLTSVDINEAKEMLVNAIKEYLKEDSAKK</sequence>
<feature type="binding site" evidence="2">
    <location>
        <position position="431"/>
    </location>
    <ligand>
        <name>Mn(2+)</name>
        <dbReference type="ChEBI" id="CHEBI:29035"/>
        <label>2</label>
    </ligand>
</feature>
<keyword evidence="3" id="KW-1133">Transmembrane helix</keyword>
<feature type="binding site" evidence="2">
    <location>
        <position position="455"/>
    </location>
    <ligand>
        <name>Mn(2+)</name>
        <dbReference type="ChEBI" id="CHEBI:29035"/>
        <label>2</label>
    </ligand>
</feature>
<evidence type="ECO:0000313" key="5">
    <source>
        <dbReference type="EMBL" id="AEE97762.1"/>
    </source>
</evidence>
<dbReference type="InterPro" id="IPR014528">
    <property type="entry name" value="GdpP/PdeA"/>
</dbReference>
<dbReference type="Pfam" id="PF02272">
    <property type="entry name" value="DHHA1"/>
    <property type="match status" value="1"/>
</dbReference>
<dbReference type="PROSITE" id="PS50887">
    <property type="entry name" value="GGDEF"/>
    <property type="match status" value="1"/>
</dbReference>
<feature type="binding site" evidence="2">
    <location>
        <position position="510"/>
    </location>
    <ligand>
        <name>Mn(2+)</name>
        <dbReference type="ChEBI" id="CHEBI:29035"/>
        <label>2</label>
    </ligand>
</feature>
<evidence type="ECO:0000259" key="4">
    <source>
        <dbReference type="PROSITE" id="PS50887"/>
    </source>
</evidence>
<comment type="subcellular location">
    <subcellularLocation>
        <location evidence="1">Cell membrane</location>
    </subcellularLocation>
</comment>